<keyword evidence="2" id="KW-1133">Transmembrane helix</keyword>
<keyword evidence="2" id="KW-0472">Membrane</keyword>
<dbReference type="STRING" id="1797716.A3D07_02705"/>
<feature type="compositionally biased region" description="Basic and acidic residues" evidence="1">
    <location>
        <begin position="157"/>
        <end position="175"/>
    </location>
</feature>
<reference evidence="3 4" key="1">
    <citation type="journal article" date="2016" name="Nat. Commun.">
        <title>Thousands of microbial genomes shed light on interconnected biogeochemical processes in an aquifer system.</title>
        <authorList>
            <person name="Anantharaman K."/>
            <person name="Brown C.T."/>
            <person name="Hug L.A."/>
            <person name="Sharon I."/>
            <person name="Castelle C.J."/>
            <person name="Probst A.J."/>
            <person name="Thomas B.C."/>
            <person name="Singh A."/>
            <person name="Wilkins M.J."/>
            <person name="Karaoz U."/>
            <person name="Brodie E.L."/>
            <person name="Williams K.H."/>
            <person name="Hubbard S.S."/>
            <person name="Banfield J.F."/>
        </authorList>
    </citation>
    <scope>NUCLEOTIDE SEQUENCE [LARGE SCALE GENOMIC DNA]</scope>
</reference>
<dbReference type="Pfam" id="PF13688">
    <property type="entry name" value="Reprolysin_5"/>
    <property type="match status" value="1"/>
</dbReference>
<accession>A0A1F5GJ17</accession>
<feature type="transmembrane region" description="Helical" evidence="2">
    <location>
        <begin position="37"/>
        <end position="57"/>
    </location>
</feature>
<dbReference type="Pfam" id="PF17957">
    <property type="entry name" value="Big_7"/>
    <property type="match status" value="1"/>
</dbReference>
<organism evidence="3 4">
    <name type="scientific">Candidatus Curtissbacteria bacterium RIFCSPHIGHO2_02_FULL_42_15</name>
    <dbReference type="NCBI Taxonomy" id="1797716"/>
    <lineage>
        <taxon>Bacteria</taxon>
        <taxon>Candidatus Curtissiibacteriota</taxon>
    </lineage>
</organism>
<evidence type="ECO:0000313" key="4">
    <source>
        <dbReference type="Proteomes" id="UP000177124"/>
    </source>
</evidence>
<dbReference type="Gene3D" id="2.60.40.10">
    <property type="entry name" value="Immunoglobulins"/>
    <property type="match status" value="1"/>
</dbReference>
<sequence>MSKQPAEPATGNFWESPIEPVYHNIRKNLKGHPHADFLEVYIGLGAIIAFLFLASLAPQIGEKLGLVSLRKEGQQSFASQEEYDIKMLTDSLLAEYANYEAVVGDVQTQPEQPPPQPESPSPETTQSAQPLTTPSPESFPSPQQDQTATSESQVQGEKTKKDKKEKKEDIEKRMADISQKRKEKLLSVIEKRPDLILQYKIPKDIRSKLSSSVQPNIEEEIDYVGKFENIIEEDFTNQKSKDYYFLIYSNKRLSLHTTDPFSAPLSGSKVRVTGVKLDDKIAFSTKNTVEVLEEATPDTIGEQKTIVLLVNFQNTAQPALTKEQVGNFVNGRLADFYTENSYSKMNIAADVLGWYQIPVNRPCSNSLQVRSEAIAAAESGVFFPNYSRLLIFVPSLCSDVSSSALGLSSIGKITINSADGLVEMSFALITSSNATNLGVVGHEFGHGLGSQHASFLDCGAQTIASSGCSVIEYGDAYDIMGGAPLPGHWINHFNAPHKELMGWFSSANVGTITASGTYVLEPIETAASNLKVLKIQRAPDDFLYIEYRQPIGFDTISASNPTTDIFQGALVHSLYTFVSGKSLLLDISPTTESEVNYVALAQGATFTDPATATVVSVASKDPVAITLNVQIGKTDFVPPIASLNSPSEGNAVFDNVTVGANASDDSGIDKVEFYYLPQPVGMAHLIGTDSLAPYTISWDTRQVANGSYRLYVRAFDKSGTSFNVANNSNLSNKILVTVNNADSDNDSFKDAVESYIGTDPNRACSATAAANDEPVDAWPP</sequence>
<dbReference type="Proteomes" id="UP000177124">
    <property type="component" value="Unassembled WGS sequence"/>
</dbReference>
<comment type="caution">
    <text evidence="3">The sequence shown here is derived from an EMBL/GenBank/DDBJ whole genome shotgun (WGS) entry which is preliminary data.</text>
</comment>
<evidence type="ECO:0000313" key="3">
    <source>
        <dbReference type="EMBL" id="OGD91814.1"/>
    </source>
</evidence>
<evidence type="ECO:0000256" key="1">
    <source>
        <dbReference type="SAM" id="MobiDB-lite"/>
    </source>
</evidence>
<name>A0A1F5GJ17_9BACT</name>
<feature type="compositionally biased region" description="Polar residues" evidence="1">
    <location>
        <begin position="128"/>
        <end position="156"/>
    </location>
</feature>
<proteinExistence type="predicted"/>
<dbReference type="EMBL" id="MFBF01000010">
    <property type="protein sequence ID" value="OGD91814.1"/>
    <property type="molecule type" value="Genomic_DNA"/>
</dbReference>
<gene>
    <name evidence="3" type="ORF">A3D07_02705</name>
</gene>
<keyword evidence="2" id="KW-0812">Transmembrane</keyword>
<protein>
    <recommendedName>
        <fullName evidence="5">Peptidase M11 gametolysin domain-containing protein</fullName>
    </recommendedName>
</protein>
<feature type="non-terminal residue" evidence="3">
    <location>
        <position position="780"/>
    </location>
</feature>
<evidence type="ECO:0008006" key="5">
    <source>
        <dbReference type="Google" id="ProtNLM"/>
    </source>
</evidence>
<dbReference type="InterPro" id="IPR013783">
    <property type="entry name" value="Ig-like_fold"/>
</dbReference>
<evidence type="ECO:0000256" key="2">
    <source>
        <dbReference type="SAM" id="Phobius"/>
    </source>
</evidence>
<feature type="region of interest" description="Disordered" evidence="1">
    <location>
        <begin position="106"/>
        <end position="175"/>
    </location>
</feature>
<feature type="compositionally biased region" description="Pro residues" evidence="1">
    <location>
        <begin position="111"/>
        <end position="120"/>
    </location>
</feature>
<dbReference type="AlphaFoldDB" id="A0A1F5GJ17"/>